<organism evidence="1 2">
    <name type="scientific">Candidatus Abyssobacteria bacterium SURF_17</name>
    <dbReference type="NCBI Taxonomy" id="2093361"/>
    <lineage>
        <taxon>Bacteria</taxon>
        <taxon>Pseudomonadati</taxon>
        <taxon>Candidatus Hydrogenedentota</taxon>
        <taxon>Candidatus Abyssobacteria</taxon>
    </lineage>
</organism>
<proteinExistence type="predicted"/>
<evidence type="ECO:0000313" key="1">
    <source>
        <dbReference type="EMBL" id="RJP74133.1"/>
    </source>
</evidence>
<sequence>MNPDEGIATNDGKSLPESNPTVNATLRFVLRRTGERIVQRIVVLGVDLAGSPKRPTGICHLKGLHASTRLAYRDEEILACADADVRLVAIDAPLSLPRGRCCLRADCTCAGTAHFRQCDLDLRTLGIKFFPLTIGPMRMLTERGMRLKDEFEKRGFTVIETFPGGAQDIWGIPRQKRPRELRAGLKKLGVKGDIGKHSISPHELDAITCALAGRCYLRSQFLATGEPDEGQIILPRPSKRHLMGN</sequence>
<dbReference type="EMBL" id="QZKI01000019">
    <property type="protein sequence ID" value="RJP74133.1"/>
    <property type="molecule type" value="Genomic_DNA"/>
</dbReference>
<protein>
    <submittedName>
        <fullName evidence="1">DUF429 domain-containing protein</fullName>
    </submittedName>
</protein>
<name>A0A419F6U4_9BACT</name>
<dbReference type="Proteomes" id="UP000285961">
    <property type="component" value="Unassembled WGS sequence"/>
</dbReference>
<comment type="caution">
    <text evidence="1">The sequence shown here is derived from an EMBL/GenBank/DDBJ whole genome shotgun (WGS) entry which is preliminary data.</text>
</comment>
<gene>
    <name evidence="1" type="ORF">C4532_03045</name>
</gene>
<evidence type="ECO:0000313" key="2">
    <source>
        <dbReference type="Proteomes" id="UP000285961"/>
    </source>
</evidence>
<reference evidence="1 2" key="1">
    <citation type="journal article" date="2017" name="ISME J.">
        <title>Energy and carbon metabolisms in a deep terrestrial subsurface fluid microbial community.</title>
        <authorList>
            <person name="Momper L."/>
            <person name="Jungbluth S.P."/>
            <person name="Lee M.D."/>
            <person name="Amend J.P."/>
        </authorList>
    </citation>
    <scope>NUCLEOTIDE SEQUENCE [LARGE SCALE GENOMIC DNA]</scope>
    <source>
        <strain evidence="1">SURF_17</strain>
    </source>
</reference>
<accession>A0A419F6U4</accession>
<dbReference type="AlphaFoldDB" id="A0A419F6U4"/>